<dbReference type="EMBL" id="DSTX01000011">
    <property type="protein sequence ID" value="HFK20936.1"/>
    <property type="molecule type" value="Genomic_DNA"/>
</dbReference>
<gene>
    <name evidence="1" type="ORF">ENS19_06610</name>
</gene>
<comment type="caution">
    <text evidence="1">The sequence shown here is derived from an EMBL/GenBank/DDBJ whole genome shotgun (WGS) entry which is preliminary data.</text>
</comment>
<reference evidence="1" key="1">
    <citation type="journal article" date="2020" name="mSystems">
        <title>Genome- and Community-Level Interaction Insights into Carbon Utilization and Element Cycling Functions of Hydrothermarchaeota in Hydrothermal Sediment.</title>
        <authorList>
            <person name="Zhou Z."/>
            <person name="Liu Y."/>
            <person name="Xu W."/>
            <person name="Pan J."/>
            <person name="Luo Z.H."/>
            <person name="Li M."/>
        </authorList>
    </citation>
    <scope>NUCLEOTIDE SEQUENCE [LARGE SCALE GENOMIC DNA]</scope>
    <source>
        <strain evidence="1">SpSt-468</strain>
    </source>
</reference>
<proteinExistence type="predicted"/>
<dbReference type="InterPro" id="IPR036390">
    <property type="entry name" value="WH_DNA-bd_sf"/>
</dbReference>
<dbReference type="Gene3D" id="1.10.10.10">
    <property type="entry name" value="Winged helix-like DNA-binding domain superfamily/Winged helix DNA-binding domain"/>
    <property type="match status" value="1"/>
</dbReference>
<dbReference type="AlphaFoldDB" id="A0A7C3J431"/>
<dbReference type="InterPro" id="IPR036388">
    <property type="entry name" value="WH-like_DNA-bd_sf"/>
</dbReference>
<protein>
    <submittedName>
        <fullName evidence="1">Uncharacterized protein</fullName>
    </submittedName>
</protein>
<dbReference type="SUPFAM" id="SSF46785">
    <property type="entry name" value="Winged helix' DNA-binding domain"/>
    <property type="match status" value="1"/>
</dbReference>
<organism evidence="1">
    <name type="scientific">Candidatus Methanomethylicus mesodigestus</name>
    <dbReference type="NCBI Taxonomy" id="1867258"/>
    <lineage>
        <taxon>Archaea</taxon>
        <taxon>Thermoproteota</taxon>
        <taxon>Methanosuratincolia</taxon>
        <taxon>Candidatus Methanomethylicales</taxon>
        <taxon>Candidatus Methanomethylicaceae</taxon>
        <taxon>Candidatus Methanomethylicus</taxon>
    </lineage>
</organism>
<name>A0A7C3J431_9CREN</name>
<sequence>MSLQDKNERSIEELKLSLAQIRRDIIERLGRIEEYISYLDTDVRRLRLELQRINDKMYQTEYDQNILQRQTAYEPAHGTYEDKAIQIKQPEEPKASMTTPTVTSISTSIKNIEKREGLNQTEVAIIKYLIDNPGTKSATPIAQSINKAREHVARTLKKLAEEKKIIRDETTWPYTYVVPEEIKNMVMQDTSS</sequence>
<evidence type="ECO:0000313" key="1">
    <source>
        <dbReference type="EMBL" id="HFK20936.1"/>
    </source>
</evidence>
<accession>A0A7C3J431</accession>